<accession>A0A1E3L936</accession>
<dbReference type="Proteomes" id="UP000094578">
    <property type="component" value="Unassembled WGS sequence"/>
</dbReference>
<dbReference type="PANTHER" id="PTHR47619:SF1">
    <property type="entry name" value="EXODEOXYRIBONUCLEASE WALJ"/>
    <property type="match status" value="1"/>
</dbReference>
<dbReference type="GO" id="GO:0016787">
    <property type="term" value="F:hydrolase activity"/>
    <property type="evidence" value="ECO:0007669"/>
    <property type="project" value="UniProtKB-KW"/>
</dbReference>
<evidence type="ECO:0000256" key="3">
    <source>
        <dbReference type="ARBA" id="ARBA00048505"/>
    </source>
</evidence>
<reference evidence="5 6" key="1">
    <citation type="submission" date="2016-08" db="EMBL/GenBank/DDBJ databases">
        <title>Genome sequencing of Paenibacillus sp. TI45-13ar, isolated from Korean traditional nuruk.</title>
        <authorList>
            <person name="Kim S.-J."/>
        </authorList>
    </citation>
    <scope>NUCLEOTIDE SEQUENCE [LARGE SCALE GENOMIC DNA]</scope>
    <source>
        <strain evidence="5 6">TI45-13ar</strain>
    </source>
</reference>
<feature type="domain" description="Metallo-beta-lactamase" evidence="4">
    <location>
        <begin position="13"/>
        <end position="218"/>
    </location>
</feature>
<dbReference type="InterPro" id="IPR052533">
    <property type="entry name" value="WalJ/YycJ-like"/>
</dbReference>
<dbReference type="SUPFAM" id="SSF56281">
    <property type="entry name" value="Metallo-hydrolase/oxidoreductase"/>
    <property type="match status" value="1"/>
</dbReference>
<protein>
    <submittedName>
        <fullName evidence="5">Putative metallo-hydrolase YycJ</fullName>
    </submittedName>
</protein>
<dbReference type="RefSeq" id="WP_069326410.1">
    <property type="nucleotide sequence ID" value="NZ_MDER01000030.1"/>
</dbReference>
<dbReference type="PANTHER" id="PTHR47619">
    <property type="entry name" value="METALLO-HYDROLASE YYCJ-RELATED"/>
    <property type="match status" value="1"/>
</dbReference>
<comment type="catalytic activity">
    <reaction evidence="1">
        <text>3',5'-cyclic CMP + H2O = CMP + H(+)</text>
        <dbReference type="Rhea" id="RHEA:72675"/>
        <dbReference type="ChEBI" id="CHEBI:15377"/>
        <dbReference type="ChEBI" id="CHEBI:15378"/>
        <dbReference type="ChEBI" id="CHEBI:58003"/>
        <dbReference type="ChEBI" id="CHEBI:60377"/>
    </reaction>
    <physiologicalReaction direction="left-to-right" evidence="1">
        <dbReference type="Rhea" id="RHEA:72676"/>
    </physiologicalReaction>
</comment>
<evidence type="ECO:0000259" key="4">
    <source>
        <dbReference type="SMART" id="SM00849"/>
    </source>
</evidence>
<dbReference type="SMART" id="SM00849">
    <property type="entry name" value="Lactamase_B"/>
    <property type="match status" value="1"/>
</dbReference>
<sequence length="268" mass="30053">MGIQFTVLSSGSTGNATIVQNKDATILIDAGLSARRIGELLQERDLTGEQIHGILITHEHSDHIKGLGAVARKYELPIYANEKTWGAMERSIGKLSPEQKQIMQTGDHLTFGSMRIESFGISHDAAEPVGYFFTDGDEKLSLATDLGYVSDKVMQSISGSDVLVLEANHDVEMLRMGRYPWNTKRRILSDIGHLSNDAAGEALSELLTRKTKRTYLAHLSRDHNMMELAKLTVRDAMESRGCFYKDHEFKLCETYYDRPTPWDTISDK</sequence>
<dbReference type="STRING" id="1886670.PTI45_00953"/>
<dbReference type="AlphaFoldDB" id="A0A1E3L936"/>
<evidence type="ECO:0000256" key="1">
    <source>
        <dbReference type="ARBA" id="ARBA00034221"/>
    </source>
</evidence>
<dbReference type="InterPro" id="IPR036866">
    <property type="entry name" value="RibonucZ/Hydroxyglut_hydro"/>
</dbReference>
<comment type="catalytic activity">
    <reaction evidence="3">
        <text>3',5'-cyclic UMP + H2O = UMP + H(+)</text>
        <dbReference type="Rhea" id="RHEA:70575"/>
        <dbReference type="ChEBI" id="CHEBI:15377"/>
        <dbReference type="ChEBI" id="CHEBI:15378"/>
        <dbReference type="ChEBI" id="CHEBI:57865"/>
        <dbReference type="ChEBI" id="CHEBI:184387"/>
    </reaction>
    <physiologicalReaction direction="left-to-right" evidence="3">
        <dbReference type="Rhea" id="RHEA:70576"/>
    </physiologicalReaction>
</comment>
<gene>
    <name evidence="5" type="ORF">PTI45_00953</name>
</gene>
<dbReference type="EMBL" id="MDER01000030">
    <property type="protein sequence ID" value="ODP29470.1"/>
    <property type="molecule type" value="Genomic_DNA"/>
</dbReference>
<dbReference type="Pfam" id="PF12706">
    <property type="entry name" value="Lactamase_B_2"/>
    <property type="match status" value="1"/>
</dbReference>
<comment type="caution">
    <text evidence="5">The sequence shown here is derived from an EMBL/GenBank/DDBJ whole genome shotgun (WGS) entry which is preliminary data.</text>
</comment>
<keyword evidence="6" id="KW-1185">Reference proteome</keyword>
<dbReference type="InterPro" id="IPR001279">
    <property type="entry name" value="Metallo-B-lactamas"/>
</dbReference>
<name>A0A1E3L936_9BACL</name>
<proteinExistence type="predicted"/>
<comment type="function">
    <text evidence="2">Counteracts the endogenous Pycsar antiviral defense system. Phosphodiesterase that enables metal-dependent hydrolysis of host cyclic nucleotide Pycsar defense signals such as cCMP and cUMP.</text>
</comment>
<organism evidence="5 6">
    <name type="scientific">Paenibacillus nuruki</name>
    <dbReference type="NCBI Taxonomy" id="1886670"/>
    <lineage>
        <taxon>Bacteria</taxon>
        <taxon>Bacillati</taxon>
        <taxon>Bacillota</taxon>
        <taxon>Bacilli</taxon>
        <taxon>Bacillales</taxon>
        <taxon>Paenibacillaceae</taxon>
        <taxon>Paenibacillus</taxon>
    </lineage>
</organism>
<keyword evidence="5" id="KW-0378">Hydrolase</keyword>
<evidence type="ECO:0000313" key="5">
    <source>
        <dbReference type="EMBL" id="ODP29470.1"/>
    </source>
</evidence>
<dbReference type="Gene3D" id="3.60.15.10">
    <property type="entry name" value="Ribonuclease Z/Hydroxyacylglutathione hydrolase-like"/>
    <property type="match status" value="1"/>
</dbReference>
<evidence type="ECO:0000256" key="2">
    <source>
        <dbReference type="ARBA" id="ARBA00034301"/>
    </source>
</evidence>
<dbReference type="PATRIC" id="fig|1886670.3.peg.974"/>
<evidence type="ECO:0000313" key="6">
    <source>
        <dbReference type="Proteomes" id="UP000094578"/>
    </source>
</evidence>